<evidence type="ECO:0000259" key="2">
    <source>
        <dbReference type="Pfam" id="PF13231"/>
    </source>
</evidence>
<protein>
    <recommendedName>
        <fullName evidence="2">Glycosyltransferase RgtA/B/C/D-like domain-containing protein</fullName>
    </recommendedName>
</protein>
<dbReference type="RefSeq" id="WP_161487294.1">
    <property type="nucleotide sequence ID" value="NZ_CP017831.1"/>
</dbReference>
<name>A0A1D9NZZ1_9FIRM</name>
<feature type="transmembrane region" description="Helical" evidence="1">
    <location>
        <begin position="297"/>
        <end position="316"/>
    </location>
</feature>
<reference evidence="4" key="1">
    <citation type="submission" date="2016-10" db="EMBL/GenBank/DDBJ databases">
        <title>The complete genome sequence of the rumen bacterium Butyrivibrio hungatei MB2003.</title>
        <authorList>
            <person name="Palevich N."/>
            <person name="Kelly W.J."/>
            <person name="Leahy S.C."/>
            <person name="Altermann E."/>
            <person name="Rakonjac J."/>
            <person name="Attwood G.T."/>
        </authorList>
    </citation>
    <scope>NUCLEOTIDE SEQUENCE [LARGE SCALE GENOMIC DNA]</scope>
    <source>
        <strain evidence="4">MB2003</strain>
    </source>
</reference>
<dbReference type="AlphaFoldDB" id="A0A1D9NZZ1"/>
<feature type="transmembrane region" description="Helical" evidence="1">
    <location>
        <begin position="495"/>
        <end position="518"/>
    </location>
</feature>
<feature type="transmembrane region" description="Helical" evidence="1">
    <location>
        <begin position="268"/>
        <end position="285"/>
    </location>
</feature>
<accession>A0A1D9NZZ1</accession>
<keyword evidence="1" id="KW-0472">Membrane</keyword>
<evidence type="ECO:0000313" key="4">
    <source>
        <dbReference type="Proteomes" id="UP000179284"/>
    </source>
</evidence>
<feature type="transmembrane region" description="Helical" evidence="1">
    <location>
        <begin position="246"/>
        <end position="262"/>
    </location>
</feature>
<dbReference type="Proteomes" id="UP000179284">
    <property type="component" value="Chromosome I"/>
</dbReference>
<keyword evidence="1" id="KW-0812">Transmembrane</keyword>
<dbReference type="InterPro" id="IPR038731">
    <property type="entry name" value="RgtA/B/C-like"/>
</dbReference>
<evidence type="ECO:0000256" key="1">
    <source>
        <dbReference type="SAM" id="Phobius"/>
    </source>
</evidence>
<proteinExistence type="predicted"/>
<feature type="transmembrane region" description="Helical" evidence="1">
    <location>
        <begin position="469"/>
        <end position="488"/>
    </location>
</feature>
<dbReference type="EMBL" id="CP017831">
    <property type="protein sequence ID" value="AOZ95791.1"/>
    <property type="molecule type" value="Genomic_DNA"/>
</dbReference>
<feature type="transmembrane region" description="Helical" evidence="1">
    <location>
        <begin position="9"/>
        <end position="30"/>
    </location>
</feature>
<dbReference type="Pfam" id="PF13231">
    <property type="entry name" value="PMT_2"/>
    <property type="match status" value="1"/>
</dbReference>
<evidence type="ECO:0000313" key="3">
    <source>
        <dbReference type="EMBL" id="AOZ95791.1"/>
    </source>
</evidence>
<feature type="transmembrane region" description="Helical" evidence="1">
    <location>
        <begin position="75"/>
        <end position="95"/>
    </location>
</feature>
<sequence>MENSLNKSVYIKSVIAIFIMAIITAILQGNPYTSVEVGADRQLQIVLFFALALGSVGLCYREYLAGILTTEKKIVWIVSFGTLVRMFYVLFMNIWTLQNDGGVFTGFGTPDINNGHIGYIEYIYKFFHLPDMDPYEHFGYYHPPLHHIIEAVWLTIQRVIGVPEALAFENLQVPTLIYSALCMVVMLHILEESGVKEKYLLYGLMLFAFHPRMMVLAGSVNNDILALLLLLTTIWRTLAWIRKKSYLNIILIALSLGFGMLSKLNTAICAFSIALVFLCYLIYCIKDGNLIELRDCLIQYVIFAVIAIPIGLAYIVRNILLFGEKPGIPSPALIPNESVMFTGDYSVWSIIGIPSIWDLHVEFPFHPLSAKAIHNTWVILFQTGLFAEAFPTEINDYLLSFAQIAYVASILLATVTTVVFIVSYFIKLKQNQSMRLKTTFLLFTYIFMLVSFSLYVFKYPYTCSSDFRYMTASLVFTSLGFVVVNEGFDGMFTRWVKYITNFAMAMTLGCSMIVYMFWDLH</sequence>
<feature type="transmembrane region" description="Helical" evidence="1">
    <location>
        <begin position="42"/>
        <end position="63"/>
    </location>
</feature>
<feature type="domain" description="Glycosyltransferase RgtA/B/C/D-like" evidence="2">
    <location>
        <begin position="172"/>
        <end position="282"/>
    </location>
</feature>
<dbReference type="KEGG" id="bhu:bhn_I0757"/>
<feature type="transmembrane region" description="Helical" evidence="1">
    <location>
        <begin position="404"/>
        <end position="426"/>
    </location>
</feature>
<organism evidence="3 4">
    <name type="scientific">Butyrivibrio hungatei</name>
    <dbReference type="NCBI Taxonomy" id="185008"/>
    <lineage>
        <taxon>Bacteria</taxon>
        <taxon>Bacillati</taxon>
        <taxon>Bacillota</taxon>
        <taxon>Clostridia</taxon>
        <taxon>Lachnospirales</taxon>
        <taxon>Lachnospiraceae</taxon>
        <taxon>Butyrivibrio</taxon>
    </lineage>
</organism>
<gene>
    <name evidence="3" type="ORF">bhn_I0757</name>
</gene>
<keyword evidence="1" id="KW-1133">Transmembrane helix</keyword>
<keyword evidence="4" id="KW-1185">Reference proteome</keyword>
<feature type="transmembrane region" description="Helical" evidence="1">
    <location>
        <begin position="438"/>
        <end position="457"/>
    </location>
</feature>